<keyword evidence="3" id="KW-1185">Reference proteome</keyword>
<dbReference type="PANTHER" id="PTHR33647">
    <property type="entry name" value="OS01G0793900 PROTEIN"/>
    <property type="match status" value="1"/>
</dbReference>
<name>A0AAD8IVA0_9APIA</name>
<feature type="region of interest" description="Disordered" evidence="1">
    <location>
        <begin position="1"/>
        <end position="26"/>
    </location>
</feature>
<reference evidence="2" key="1">
    <citation type="submission" date="2023-02" db="EMBL/GenBank/DDBJ databases">
        <title>Genome of toxic invasive species Heracleum sosnowskyi carries increased number of genes despite the absence of recent whole-genome duplications.</title>
        <authorList>
            <person name="Schelkunov M."/>
            <person name="Shtratnikova V."/>
            <person name="Makarenko M."/>
            <person name="Klepikova A."/>
            <person name="Omelchenko D."/>
            <person name="Novikova G."/>
            <person name="Obukhova E."/>
            <person name="Bogdanov V."/>
            <person name="Penin A."/>
            <person name="Logacheva M."/>
        </authorList>
    </citation>
    <scope>NUCLEOTIDE SEQUENCE</scope>
    <source>
        <strain evidence="2">Hsosn_3</strain>
        <tissue evidence="2">Leaf</tissue>
    </source>
</reference>
<sequence>MGNCIKKESSMQWGGDDWSDDYSDQEINPYSQNYTYKKITEQEEDTGASTNDDVYTESMKETTQVKLRITRKQLEELLTESTTKIQGVSAEQVLAHLINVSMHNDDFHSHQHHSWRPHLPTITEV</sequence>
<reference evidence="2" key="2">
    <citation type="submission" date="2023-05" db="EMBL/GenBank/DDBJ databases">
        <authorList>
            <person name="Schelkunov M.I."/>
        </authorList>
    </citation>
    <scope>NUCLEOTIDE SEQUENCE</scope>
    <source>
        <strain evidence="2">Hsosn_3</strain>
        <tissue evidence="2">Leaf</tissue>
    </source>
</reference>
<proteinExistence type="predicted"/>
<protein>
    <submittedName>
        <fullName evidence="2">Uncharacterized protein</fullName>
    </submittedName>
</protein>
<dbReference type="PANTHER" id="PTHR33647:SF5">
    <property type="entry name" value="OS01G0793900 PROTEIN"/>
    <property type="match status" value="1"/>
</dbReference>
<gene>
    <name evidence="2" type="ORF">POM88_010900</name>
</gene>
<evidence type="ECO:0000313" key="2">
    <source>
        <dbReference type="EMBL" id="KAK1391844.1"/>
    </source>
</evidence>
<evidence type="ECO:0000313" key="3">
    <source>
        <dbReference type="Proteomes" id="UP001237642"/>
    </source>
</evidence>
<accession>A0AAD8IVA0</accession>
<comment type="caution">
    <text evidence="2">The sequence shown here is derived from an EMBL/GenBank/DDBJ whole genome shotgun (WGS) entry which is preliminary data.</text>
</comment>
<organism evidence="2 3">
    <name type="scientific">Heracleum sosnowskyi</name>
    <dbReference type="NCBI Taxonomy" id="360622"/>
    <lineage>
        <taxon>Eukaryota</taxon>
        <taxon>Viridiplantae</taxon>
        <taxon>Streptophyta</taxon>
        <taxon>Embryophyta</taxon>
        <taxon>Tracheophyta</taxon>
        <taxon>Spermatophyta</taxon>
        <taxon>Magnoliopsida</taxon>
        <taxon>eudicotyledons</taxon>
        <taxon>Gunneridae</taxon>
        <taxon>Pentapetalae</taxon>
        <taxon>asterids</taxon>
        <taxon>campanulids</taxon>
        <taxon>Apiales</taxon>
        <taxon>Apiaceae</taxon>
        <taxon>Apioideae</taxon>
        <taxon>apioid superclade</taxon>
        <taxon>Tordylieae</taxon>
        <taxon>Tordyliinae</taxon>
        <taxon>Heracleum</taxon>
    </lineage>
</organism>
<dbReference type="Proteomes" id="UP001237642">
    <property type="component" value="Unassembled WGS sequence"/>
</dbReference>
<dbReference type="AlphaFoldDB" id="A0AAD8IVA0"/>
<dbReference type="EMBL" id="JAUIZM010000003">
    <property type="protein sequence ID" value="KAK1391844.1"/>
    <property type="molecule type" value="Genomic_DNA"/>
</dbReference>
<evidence type="ECO:0000256" key="1">
    <source>
        <dbReference type="SAM" id="MobiDB-lite"/>
    </source>
</evidence>